<name>A0A418ARX9_9STRA</name>
<protein>
    <recommendedName>
        <fullName evidence="4">Reverse transcriptase Ty1/copia-type domain-containing protein</fullName>
    </recommendedName>
</protein>
<reference evidence="2 3" key="1">
    <citation type="submission" date="2018-08" db="EMBL/GenBank/DDBJ databases">
        <title>Aphanomyces genome sequencing and annotation.</title>
        <authorList>
            <person name="Minardi D."/>
            <person name="Oidtmann B."/>
            <person name="Van Der Giezen M."/>
            <person name="Studholme D.J."/>
        </authorList>
    </citation>
    <scope>NUCLEOTIDE SEQUENCE [LARGE SCALE GENOMIC DNA]</scope>
    <source>
        <strain evidence="2 3">NJM0002</strain>
    </source>
</reference>
<dbReference type="AlphaFoldDB" id="A0A418ARX9"/>
<accession>A0A418ARX9</accession>
<gene>
    <name evidence="2" type="ORF">DYB32_006242</name>
</gene>
<keyword evidence="3" id="KW-1185">Reference proteome</keyword>
<evidence type="ECO:0008006" key="4">
    <source>
        <dbReference type="Google" id="ProtNLM"/>
    </source>
</evidence>
<feature type="region of interest" description="Disordered" evidence="1">
    <location>
        <begin position="14"/>
        <end position="85"/>
    </location>
</feature>
<proteinExistence type="predicted"/>
<feature type="compositionally biased region" description="Low complexity" evidence="1">
    <location>
        <begin position="57"/>
        <end position="72"/>
    </location>
</feature>
<comment type="caution">
    <text evidence="2">The sequence shown here is derived from an EMBL/GenBank/DDBJ whole genome shotgun (WGS) entry which is preliminary data.</text>
</comment>
<sequence length="214" mass="24168">MPDIPIHEIMFKPYQDPVAHPAARSSRSPTQVEESLRSSFRSLRDNNESMINRLEDNPTTPAPTRRNATEAPSAPKRASSRFRKPNPRYLNFAANVAERPLDTSLEGYHQEEIQEDSATARDMVLEQADAVNAYIQAKLERPNWAVEPEGYVTSPGKVALVKIALYGLNKSGHEWEVHCKKQIAELGWKQSSHDPCVFTRGRDTDMKILGTWTV</sequence>
<evidence type="ECO:0000313" key="2">
    <source>
        <dbReference type="EMBL" id="RHY28118.1"/>
    </source>
</evidence>
<evidence type="ECO:0000313" key="3">
    <source>
        <dbReference type="Proteomes" id="UP000285060"/>
    </source>
</evidence>
<dbReference type="EMBL" id="QUSY01000642">
    <property type="protein sequence ID" value="RHY28118.1"/>
    <property type="molecule type" value="Genomic_DNA"/>
</dbReference>
<dbReference type="Proteomes" id="UP000285060">
    <property type="component" value="Unassembled WGS sequence"/>
</dbReference>
<organism evidence="2 3">
    <name type="scientific">Aphanomyces invadans</name>
    <dbReference type="NCBI Taxonomy" id="157072"/>
    <lineage>
        <taxon>Eukaryota</taxon>
        <taxon>Sar</taxon>
        <taxon>Stramenopiles</taxon>
        <taxon>Oomycota</taxon>
        <taxon>Saprolegniomycetes</taxon>
        <taxon>Saprolegniales</taxon>
        <taxon>Verrucalvaceae</taxon>
        <taxon>Aphanomyces</taxon>
    </lineage>
</organism>
<evidence type="ECO:0000256" key="1">
    <source>
        <dbReference type="SAM" id="MobiDB-lite"/>
    </source>
</evidence>